<name>A0A7J6LN00_PEROL</name>
<dbReference type="AlphaFoldDB" id="A0A7J6LN00"/>
<accession>A0A7J6LN00</accession>
<gene>
    <name evidence="2" type="ORF">FOL46_006084</name>
    <name evidence="1" type="ORF">FOZ61_007440</name>
</gene>
<comment type="caution">
    <text evidence="2">The sequence shown here is derived from an EMBL/GenBank/DDBJ whole genome shotgun (WGS) entry which is preliminary data.</text>
</comment>
<proteinExistence type="predicted"/>
<organism evidence="2 4">
    <name type="scientific">Perkinsus olseni</name>
    <name type="common">Perkinsus atlanticus</name>
    <dbReference type="NCBI Taxonomy" id="32597"/>
    <lineage>
        <taxon>Eukaryota</taxon>
        <taxon>Sar</taxon>
        <taxon>Alveolata</taxon>
        <taxon>Perkinsozoa</taxon>
        <taxon>Perkinsea</taxon>
        <taxon>Perkinsida</taxon>
        <taxon>Perkinsidae</taxon>
        <taxon>Perkinsus</taxon>
    </lineage>
</organism>
<sequence length="241" mass="26424">MYMFIGVSPAHNALTTGMCQAEHYSDQCRPAIKKMLVDALLRSLLSRFRYVNHGCWPPNLASRPTPDVRLRNLCVHTSKCTHAFLVSRLSAAWQAANIALNALSDVTAVMCGICLSDSKRGISDGIHRQLIRLCLFFAASRAALGGPYEGHNATSASSTTSEPYPFVGTFGCASQKVGKVKIEDSSGGAHFSEYVWDLTLGYACEALVEDSKGYYNHKLMVDSFYYPDGAFLVLQTSQYEV</sequence>
<dbReference type="Proteomes" id="UP000572268">
    <property type="component" value="Unassembled WGS sequence"/>
</dbReference>
<evidence type="ECO:0000313" key="2">
    <source>
        <dbReference type="EMBL" id="KAF4660573.1"/>
    </source>
</evidence>
<evidence type="ECO:0000313" key="4">
    <source>
        <dbReference type="Proteomes" id="UP000572268"/>
    </source>
</evidence>
<reference evidence="3 4" key="1">
    <citation type="submission" date="2020-04" db="EMBL/GenBank/DDBJ databases">
        <title>Perkinsus olseni comparative genomics.</title>
        <authorList>
            <person name="Bogema D.R."/>
        </authorList>
    </citation>
    <scope>NUCLEOTIDE SEQUENCE [LARGE SCALE GENOMIC DNA]</scope>
    <source>
        <strain evidence="1">ATCC PRA-179</strain>
        <strain evidence="2">ATCC PRA-31</strain>
    </source>
</reference>
<evidence type="ECO:0000313" key="1">
    <source>
        <dbReference type="EMBL" id="KAF4655697.1"/>
    </source>
</evidence>
<evidence type="ECO:0000313" key="3">
    <source>
        <dbReference type="Proteomes" id="UP000570595"/>
    </source>
</evidence>
<dbReference type="EMBL" id="JABANN010000384">
    <property type="protein sequence ID" value="KAF4660573.1"/>
    <property type="molecule type" value="Genomic_DNA"/>
</dbReference>
<dbReference type="Proteomes" id="UP000570595">
    <property type="component" value="Unassembled WGS sequence"/>
</dbReference>
<dbReference type="EMBL" id="JABAHT010000452">
    <property type="protein sequence ID" value="KAF4655697.1"/>
    <property type="molecule type" value="Genomic_DNA"/>
</dbReference>
<protein>
    <submittedName>
        <fullName evidence="2">Uncharacterized protein</fullName>
    </submittedName>
</protein>